<feature type="domain" description="N-acetyltransferase" evidence="3">
    <location>
        <begin position="5"/>
        <end position="201"/>
    </location>
</feature>
<dbReference type="PaxDb" id="1123384-AJ81_01580"/>
<dbReference type="InterPro" id="IPR016181">
    <property type="entry name" value="Acyl_CoA_acyltransferase"/>
</dbReference>
<dbReference type="AlphaFoldDB" id="A0A0X1KP86"/>
<keyword evidence="5" id="KW-1185">Reference proteome</keyword>
<dbReference type="SUPFAM" id="SSF55729">
    <property type="entry name" value="Acyl-CoA N-acyltransferases (Nat)"/>
    <property type="match status" value="1"/>
</dbReference>
<dbReference type="InterPro" id="IPR000182">
    <property type="entry name" value="GNAT_dom"/>
</dbReference>
<organism evidence="4 5">
    <name type="scientific">Pseudothermotoga hypogea DSM 11164 = NBRC 106472</name>
    <dbReference type="NCBI Taxonomy" id="1123384"/>
    <lineage>
        <taxon>Bacteria</taxon>
        <taxon>Thermotogati</taxon>
        <taxon>Thermotogota</taxon>
        <taxon>Thermotogae</taxon>
        <taxon>Thermotogales</taxon>
        <taxon>Thermotogaceae</taxon>
        <taxon>Pseudothermotoga</taxon>
    </lineage>
</organism>
<evidence type="ECO:0000256" key="2">
    <source>
        <dbReference type="ARBA" id="ARBA00023315"/>
    </source>
</evidence>
<accession>A0A0X1KP86</accession>
<reference evidence="4 5" key="1">
    <citation type="submission" date="2014-01" db="EMBL/GenBank/DDBJ databases">
        <title>Genome sequencing of Thermotog hypogea.</title>
        <authorList>
            <person name="Zhang X."/>
            <person name="Alvare G."/>
            <person name="Fristensky B."/>
            <person name="Chen L."/>
            <person name="Suen T."/>
            <person name="Chen Q."/>
            <person name="Ma K."/>
        </authorList>
    </citation>
    <scope>NUCLEOTIDE SEQUENCE [LARGE SCALE GENOMIC DNA]</scope>
    <source>
        <strain evidence="4 5">DSM 11164</strain>
    </source>
</reference>
<name>A0A0X1KP86_9THEM</name>
<dbReference type="InterPro" id="IPR050680">
    <property type="entry name" value="YpeA/RimI_acetyltransf"/>
</dbReference>
<dbReference type="CDD" id="cd04301">
    <property type="entry name" value="NAT_SF"/>
    <property type="match status" value="1"/>
</dbReference>
<evidence type="ECO:0000256" key="1">
    <source>
        <dbReference type="ARBA" id="ARBA00022679"/>
    </source>
</evidence>
<dbReference type="PANTHER" id="PTHR43420:SF47">
    <property type="entry name" value="N-ACETYLTRANSFERASE DOMAIN-CONTAINING PROTEIN"/>
    <property type="match status" value="1"/>
</dbReference>
<dbReference type="RefSeq" id="WP_031503457.1">
    <property type="nucleotide sequence ID" value="NC_022795.1"/>
</dbReference>
<dbReference type="PANTHER" id="PTHR43420">
    <property type="entry name" value="ACETYLTRANSFERASE"/>
    <property type="match status" value="1"/>
</dbReference>
<protein>
    <submittedName>
        <fullName evidence="4">Acetyltransferase</fullName>
    </submittedName>
</protein>
<dbReference type="Proteomes" id="UP000077469">
    <property type="component" value="Chromosome"/>
</dbReference>
<evidence type="ECO:0000259" key="3">
    <source>
        <dbReference type="PROSITE" id="PS51186"/>
    </source>
</evidence>
<dbReference type="PROSITE" id="PS51186">
    <property type="entry name" value="GNAT"/>
    <property type="match status" value="1"/>
</dbReference>
<dbReference type="Gene3D" id="3.40.630.30">
    <property type="match status" value="1"/>
</dbReference>
<dbReference type="KEGG" id="phy:AJ81_01580"/>
<sequence>MDPSFSLRQAQPEDGPDFSELFLISAPFFVELFKDDTKRVLKNLFVSPRNLFSFQHVCFAEIDGQIAGMILSYSWETHRKEYLRTGHLFFRVLGFKMLRIFRVLLRLNAELCKLAESDYYISNLAVYPRFRGIGIGRLLMEKAEEDAKKIGSRRLVLEVEESNTIALSLYRKLGFEVVEKFQTKLSKDHSLNFCRMIKPLV</sequence>
<keyword evidence="2" id="KW-0012">Acyltransferase</keyword>
<gene>
    <name evidence="4" type="ORF">AJ81_01580</name>
</gene>
<dbReference type="GO" id="GO:0016747">
    <property type="term" value="F:acyltransferase activity, transferring groups other than amino-acyl groups"/>
    <property type="evidence" value="ECO:0007669"/>
    <property type="project" value="InterPro"/>
</dbReference>
<keyword evidence="1 4" id="KW-0808">Transferase</keyword>
<dbReference type="STRING" id="1123384.AJ81_01580"/>
<dbReference type="Pfam" id="PF00583">
    <property type="entry name" value="Acetyltransf_1"/>
    <property type="match status" value="1"/>
</dbReference>
<evidence type="ECO:0000313" key="5">
    <source>
        <dbReference type="Proteomes" id="UP000077469"/>
    </source>
</evidence>
<dbReference type="OrthoDB" id="45160at2"/>
<dbReference type="PATRIC" id="fig|1123384.7.peg.316"/>
<dbReference type="EMBL" id="CP007141">
    <property type="protein sequence ID" value="AJC73106.1"/>
    <property type="molecule type" value="Genomic_DNA"/>
</dbReference>
<evidence type="ECO:0000313" key="4">
    <source>
        <dbReference type="EMBL" id="AJC73106.1"/>
    </source>
</evidence>
<proteinExistence type="predicted"/>